<dbReference type="InterPro" id="IPR016181">
    <property type="entry name" value="Acyl_CoA_acyltransferase"/>
</dbReference>
<dbReference type="PROSITE" id="PS51186">
    <property type="entry name" value="GNAT"/>
    <property type="match status" value="1"/>
</dbReference>
<reference evidence="2 3" key="1">
    <citation type="submission" date="2021-01" db="EMBL/GenBank/DDBJ databases">
        <title>FDA dAtabase for Regulatory Grade micrObial Sequences (FDA-ARGOS): Supporting development and validation of Infectious Disease Dx tests.</title>
        <authorList>
            <person name="Sproer C."/>
            <person name="Gronow S."/>
            <person name="Severitt S."/>
            <person name="Schroder I."/>
            <person name="Tallon L."/>
            <person name="Sadzewicz L."/>
            <person name="Zhao X."/>
            <person name="Boylan J."/>
            <person name="Ott S."/>
            <person name="Bowen H."/>
            <person name="Vavikolanu K."/>
            <person name="Mehta A."/>
            <person name="Aluvathingal J."/>
            <person name="Nadendla S."/>
            <person name="Lowell S."/>
            <person name="Myers T."/>
            <person name="Yan Y."/>
            <person name="Sichtig H."/>
        </authorList>
    </citation>
    <scope>NUCLEOTIDE SEQUENCE [LARGE SCALE GENOMIC DNA]</scope>
    <source>
        <strain evidence="2 3">FDAARGOS_1131</strain>
    </source>
</reference>
<dbReference type="AlphaFoldDB" id="A0A9Q6ZAJ5"/>
<dbReference type="EMBL" id="CP068108">
    <property type="protein sequence ID" value="QQT98790.1"/>
    <property type="molecule type" value="Genomic_DNA"/>
</dbReference>
<dbReference type="InterPro" id="IPR051531">
    <property type="entry name" value="N-acetyltransferase"/>
</dbReference>
<dbReference type="PANTHER" id="PTHR43792">
    <property type="entry name" value="GNAT FAMILY, PUTATIVE (AFU_ORTHOLOGUE AFUA_3G00765)-RELATED-RELATED"/>
    <property type="match status" value="1"/>
</dbReference>
<gene>
    <name evidence="2" type="ORF">I6I88_11245</name>
</gene>
<dbReference type="Gene3D" id="3.40.630.30">
    <property type="match status" value="1"/>
</dbReference>
<sequence>MQSQRLSLTILDHHDNAFIMEIVNTPGWLKFIGNRNIYSALDAQLYIQNILDNPLFTYWVVRLNTDQSPIGVISLIKRTYLDAHDLGFAFLPHHMNMGYAYEAASQVIEHLKAMQLHPKLYATTLPENKSSIKLLNRLGFHFIETIHPQDELLNLYQLELNKGCEIKE</sequence>
<evidence type="ECO:0000259" key="1">
    <source>
        <dbReference type="PROSITE" id="PS51186"/>
    </source>
</evidence>
<dbReference type="OrthoDB" id="9798081at2"/>
<protein>
    <submittedName>
        <fullName evidence="2">GNAT family N-acetyltransferase</fullName>
    </submittedName>
</protein>
<dbReference type="GO" id="GO:0016747">
    <property type="term" value="F:acyltransferase activity, transferring groups other than amino-acyl groups"/>
    <property type="evidence" value="ECO:0007669"/>
    <property type="project" value="InterPro"/>
</dbReference>
<dbReference type="RefSeq" id="WP_002985975.1">
    <property type="nucleotide sequence ID" value="NZ_CP068108.1"/>
</dbReference>
<dbReference type="PANTHER" id="PTHR43792:SF1">
    <property type="entry name" value="N-ACETYLTRANSFERASE DOMAIN-CONTAINING PROTEIN"/>
    <property type="match status" value="1"/>
</dbReference>
<accession>A0A9Q6ZAJ5</accession>
<dbReference type="Proteomes" id="UP000596202">
    <property type="component" value="Chromosome"/>
</dbReference>
<evidence type="ECO:0000313" key="2">
    <source>
        <dbReference type="EMBL" id="QQT98790.1"/>
    </source>
</evidence>
<evidence type="ECO:0000313" key="3">
    <source>
        <dbReference type="Proteomes" id="UP000596202"/>
    </source>
</evidence>
<dbReference type="InterPro" id="IPR000182">
    <property type="entry name" value="GNAT_dom"/>
</dbReference>
<organism evidence="2 3">
    <name type="scientific">Myroides odoratus</name>
    <name type="common">Flavobacterium odoratum</name>
    <dbReference type="NCBI Taxonomy" id="256"/>
    <lineage>
        <taxon>Bacteria</taxon>
        <taxon>Pseudomonadati</taxon>
        <taxon>Bacteroidota</taxon>
        <taxon>Flavobacteriia</taxon>
        <taxon>Flavobacteriales</taxon>
        <taxon>Flavobacteriaceae</taxon>
        <taxon>Myroides</taxon>
    </lineage>
</organism>
<proteinExistence type="predicted"/>
<dbReference type="SUPFAM" id="SSF55729">
    <property type="entry name" value="Acyl-CoA N-acyltransferases (Nat)"/>
    <property type="match status" value="1"/>
</dbReference>
<dbReference type="Pfam" id="PF13302">
    <property type="entry name" value="Acetyltransf_3"/>
    <property type="match status" value="1"/>
</dbReference>
<dbReference type="GeneID" id="93528235"/>
<name>A0A9Q6ZAJ5_MYROD</name>
<feature type="domain" description="N-acetyltransferase" evidence="1">
    <location>
        <begin position="6"/>
        <end position="165"/>
    </location>
</feature>